<dbReference type="Proteomes" id="UP000326857">
    <property type="component" value="Unassembled WGS sequence"/>
</dbReference>
<gene>
    <name evidence="2" type="ORF">SPHINGO391_500097</name>
</gene>
<proteinExistence type="predicted"/>
<feature type="region of interest" description="Disordered" evidence="1">
    <location>
        <begin position="31"/>
        <end position="65"/>
    </location>
</feature>
<evidence type="ECO:0000313" key="3">
    <source>
        <dbReference type="Proteomes" id="UP000326857"/>
    </source>
</evidence>
<sequence>MREHSVDMNAGEARCVGNMLLPERERVTGCFEEPSFSHSPGQVAQQESDAAARITPTKTGDQNAR</sequence>
<feature type="compositionally biased region" description="Polar residues" evidence="1">
    <location>
        <begin position="56"/>
        <end position="65"/>
    </location>
</feature>
<feature type="compositionally biased region" description="Polar residues" evidence="1">
    <location>
        <begin position="36"/>
        <end position="48"/>
    </location>
</feature>
<accession>A0A5E8AEB0</accession>
<name>A0A5E8AEB0_9SPHN</name>
<evidence type="ECO:0000313" key="2">
    <source>
        <dbReference type="EMBL" id="VVT27914.1"/>
    </source>
</evidence>
<organism evidence="2 3">
    <name type="scientific">Sphingomonas aurantiaca</name>
    <dbReference type="NCBI Taxonomy" id="185949"/>
    <lineage>
        <taxon>Bacteria</taxon>
        <taxon>Pseudomonadati</taxon>
        <taxon>Pseudomonadota</taxon>
        <taxon>Alphaproteobacteria</taxon>
        <taxon>Sphingomonadales</taxon>
        <taxon>Sphingomonadaceae</taxon>
        <taxon>Sphingomonas</taxon>
    </lineage>
</organism>
<protein>
    <submittedName>
        <fullName evidence="2">Uncharacterized protein</fullName>
    </submittedName>
</protein>
<evidence type="ECO:0000256" key="1">
    <source>
        <dbReference type="SAM" id="MobiDB-lite"/>
    </source>
</evidence>
<dbReference type="EMBL" id="CABVLI010000046">
    <property type="protein sequence ID" value="VVT27914.1"/>
    <property type="molecule type" value="Genomic_DNA"/>
</dbReference>
<reference evidence="2 3" key="1">
    <citation type="submission" date="2019-09" db="EMBL/GenBank/DDBJ databases">
        <authorList>
            <person name="Dittami M. S."/>
        </authorList>
    </citation>
    <scope>NUCLEOTIDE SEQUENCE [LARGE SCALE GENOMIC DNA]</scope>
    <source>
        <strain evidence="2">SPHINGO391</strain>
    </source>
</reference>
<dbReference type="AlphaFoldDB" id="A0A5E8AEB0"/>